<evidence type="ECO:0000256" key="1">
    <source>
        <dbReference type="ARBA" id="ARBA00004141"/>
    </source>
</evidence>
<reference evidence="10" key="1">
    <citation type="journal article" date="2020" name="Stud. Mycol.">
        <title>101 Dothideomycetes genomes: a test case for predicting lifestyles and emergence of pathogens.</title>
        <authorList>
            <person name="Haridas S."/>
            <person name="Albert R."/>
            <person name="Binder M."/>
            <person name="Bloem J."/>
            <person name="Labutti K."/>
            <person name="Salamov A."/>
            <person name="Andreopoulos B."/>
            <person name="Baker S."/>
            <person name="Barry K."/>
            <person name="Bills G."/>
            <person name="Bluhm B."/>
            <person name="Cannon C."/>
            <person name="Castanera R."/>
            <person name="Culley D."/>
            <person name="Daum C."/>
            <person name="Ezra D."/>
            <person name="Gonzalez J."/>
            <person name="Henrissat B."/>
            <person name="Kuo A."/>
            <person name="Liang C."/>
            <person name="Lipzen A."/>
            <person name="Lutzoni F."/>
            <person name="Magnuson J."/>
            <person name="Mondo S."/>
            <person name="Nolan M."/>
            <person name="Ohm R."/>
            <person name="Pangilinan J."/>
            <person name="Park H.-J."/>
            <person name="Ramirez L."/>
            <person name="Alfaro M."/>
            <person name="Sun H."/>
            <person name="Tritt A."/>
            <person name="Yoshinaga Y."/>
            <person name="Zwiers L.-H."/>
            <person name="Turgeon B."/>
            <person name="Goodwin S."/>
            <person name="Spatafora J."/>
            <person name="Crous P."/>
            <person name="Grigoriev I."/>
        </authorList>
    </citation>
    <scope>NUCLEOTIDE SEQUENCE</scope>
    <source>
        <strain evidence="10">CBS 207.26</strain>
    </source>
</reference>
<evidence type="ECO:0000313" key="10">
    <source>
        <dbReference type="EMBL" id="KAF2179996.1"/>
    </source>
</evidence>
<comment type="subcellular location">
    <subcellularLocation>
        <location evidence="1">Membrane</location>
        <topology evidence="1">Multi-pass membrane protein</topology>
    </subcellularLocation>
</comment>
<feature type="transmembrane region" description="Helical" evidence="8">
    <location>
        <begin position="122"/>
        <end position="139"/>
    </location>
</feature>
<dbReference type="PANTHER" id="PTHR43731:SF14">
    <property type="entry name" value="PRESENILIN-ASSOCIATED RHOMBOID-LIKE PROTEIN, MITOCHONDRIAL"/>
    <property type="match status" value="1"/>
</dbReference>
<feature type="compositionally biased region" description="Polar residues" evidence="7">
    <location>
        <begin position="44"/>
        <end position="66"/>
    </location>
</feature>
<dbReference type="Proteomes" id="UP000800200">
    <property type="component" value="Unassembled WGS sequence"/>
</dbReference>
<dbReference type="InterPro" id="IPR035952">
    <property type="entry name" value="Rhomboid-like_sf"/>
</dbReference>
<gene>
    <name evidence="10" type="ORF">K469DRAFT_640198</name>
</gene>
<keyword evidence="11" id="KW-1185">Reference proteome</keyword>
<dbReference type="AlphaFoldDB" id="A0A6A6DQQ0"/>
<evidence type="ECO:0000259" key="9">
    <source>
        <dbReference type="Pfam" id="PF01694"/>
    </source>
</evidence>
<feature type="compositionally biased region" description="Polar residues" evidence="7">
    <location>
        <begin position="82"/>
        <end position="92"/>
    </location>
</feature>
<feature type="transmembrane region" description="Helical" evidence="8">
    <location>
        <begin position="297"/>
        <end position="317"/>
    </location>
</feature>
<keyword evidence="6 8" id="KW-0472">Membrane</keyword>
<evidence type="ECO:0000256" key="3">
    <source>
        <dbReference type="ARBA" id="ARBA00022692"/>
    </source>
</evidence>
<dbReference type="OrthoDB" id="10260614at2759"/>
<name>A0A6A6DQQ0_9PEZI</name>
<keyword evidence="4" id="KW-0378">Hydrolase</keyword>
<feature type="transmembrane region" description="Helical" evidence="8">
    <location>
        <begin position="267"/>
        <end position="291"/>
    </location>
</feature>
<evidence type="ECO:0000256" key="4">
    <source>
        <dbReference type="ARBA" id="ARBA00022801"/>
    </source>
</evidence>
<dbReference type="InterPro" id="IPR050925">
    <property type="entry name" value="Rhomboid_protease_S54"/>
</dbReference>
<feature type="region of interest" description="Disordered" evidence="7">
    <location>
        <begin position="44"/>
        <end position="94"/>
    </location>
</feature>
<accession>A0A6A6DQQ0</accession>
<dbReference type="SUPFAM" id="SSF144091">
    <property type="entry name" value="Rhomboid-like"/>
    <property type="match status" value="1"/>
</dbReference>
<keyword evidence="3 8" id="KW-0812">Transmembrane</keyword>
<dbReference type="GO" id="GO:0016020">
    <property type="term" value="C:membrane"/>
    <property type="evidence" value="ECO:0007669"/>
    <property type="project" value="UniProtKB-SubCell"/>
</dbReference>
<dbReference type="Pfam" id="PF01694">
    <property type="entry name" value="Rhomboid"/>
    <property type="match status" value="1"/>
</dbReference>
<evidence type="ECO:0000256" key="8">
    <source>
        <dbReference type="SAM" id="Phobius"/>
    </source>
</evidence>
<feature type="domain" description="Peptidase S54 rhomboid" evidence="9">
    <location>
        <begin position="224"/>
        <end position="379"/>
    </location>
</feature>
<dbReference type="PANTHER" id="PTHR43731">
    <property type="entry name" value="RHOMBOID PROTEASE"/>
    <property type="match status" value="1"/>
</dbReference>
<evidence type="ECO:0000256" key="5">
    <source>
        <dbReference type="ARBA" id="ARBA00022989"/>
    </source>
</evidence>
<evidence type="ECO:0000256" key="6">
    <source>
        <dbReference type="ARBA" id="ARBA00023136"/>
    </source>
</evidence>
<evidence type="ECO:0000256" key="7">
    <source>
        <dbReference type="SAM" id="MobiDB-lite"/>
    </source>
</evidence>
<dbReference type="Gene3D" id="1.20.1540.10">
    <property type="entry name" value="Rhomboid-like"/>
    <property type="match status" value="1"/>
</dbReference>
<sequence>MSFLRTSRTIFHPISPAFRSYFLLQYRQSLYQLPARLQIRAKSKQASLNASSEPSGSQPGPKTLPQSPIKADSSLQEPRETGPTTQEVQFASNKGEYEYTAKDARRRLDAVPRFKVNYLRPIIWALGFSSGIYVCFAYLDDGKNFKPSEPKYQHRPRPDPASQPTGLDIAQIQRVLTAHWNHLDPISKLSTGIIATNVLVQSTSFLPYELLDNLMHVPARNVNFTLLTSAFTHSGLLHLGVNMYFCSMFFPPVGYSPLFEGNTYHMLSFYLSAAVLSSYAQHLSTIFSSYAGVVPSVFIRSTGASGALFAVFGAYCMQYPTHPVGIMFLPFSFDAQTFLPCVMLFDLYGMVFGFKTIRFGHAAHLGGALFGVAYSYFDGKNNLWIPLTRFFRNIRKNQSP</sequence>
<dbReference type="GO" id="GO:0004252">
    <property type="term" value="F:serine-type endopeptidase activity"/>
    <property type="evidence" value="ECO:0007669"/>
    <property type="project" value="InterPro"/>
</dbReference>
<dbReference type="InterPro" id="IPR022764">
    <property type="entry name" value="Peptidase_S54_rhomboid_dom"/>
</dbReference>
<proteinExistence type="inferred from homology"/>
<organism evidence="10 11">
    <name type="scientific">Zopfia rhizophila CBS 207.26</name>
    <dbReference type="NCBI Taxonomy" id="1314779"/>
    <lineage>
        <taxon>Eukaryota</taxon>
        <taxon>Fungi</taxon>
        <taxon>Dikarya</taxon>
        <taxon>Ascomycota</taxon>
        <taxon>Pezizomycotina</taxon>
        <taxon>Dothideomycetes</taxon>
        <taxon>Dothideomycetes incertae sedis</taxon>
        <taxon>Zopfiaceae</taxon>
        <taxon>Zopfia</taxon>
    </lineage>
</organism>
<evidence type="ECO:0000256" key="2">
    <source>
        <dbReference type="ARBA" id="ARBA00009045"/>
    </source>
</evidence>
<comment type="similarity">
    <text evidence="2">Belongs to the peptidase S54 family.</text>
</comment>
<dbReference type="EMBL" id="ML994660">
    <property type="protein sequence ID" value="KAF2179996.1"/>
    <property type="molecule type" value="Genomic_DNA"/>
</dbReference>
<keyword evidence="5 8" id="KW-1133">Transmembrane helix</keyword>
<protein>
    <recommendedName>
        <fullName evidence="9">Peptidase S54 rhomboid domain-containing protein</fullName>
    </recommendedName>
</protein>
<dbReference type="GO" id="GO:0006465">
    <property type="term" value="P:signal peptide processing"/>
    <property type="evidence" value="ECO:0007669"/>
    <property type="project" value="TreeGrafter"/>
</dbReference>
<feature type="non-terminal residue" evidence="10">
    <location>
        <position position="1"/>
    </location>
</feature>
<evidence type="ECO:0000313" key="11">
    <source>
        <dbReference type="Proteomes" id="UP000800200"/>
    </source>
</evidence>